<comment type="cofactor">
    <cofactor evidence="1">
        <name>FAD</name>
        <dbReference type="ChEBI" id="CHEBI:57692"/>
    </cofactor>
</comment>
<feature type="domain" description="FAD/NAD(P)-binding" evidence="5">
    <location>
        <begin position="7"/>
        <end position="301"/>
    </location>
</feature>
<accession>A0A9W6KZL0</accession>
<gene>
    <name evidence="7" type="ORF">GCM10017577_06110</name>
</gene>
<dbReference type="EMBL" id="BSFQ01000002">
    <property type="protein sequence ID" value="GLL09471.1"/>
    <property type="molecule type" value="Genomic_DNA"/>
</dbReference>
<dbReference type="PANTHER" id="PTHR43557:SF2">
    <property type="entry name" value="RIESKE DOMAIN-CONTAINING PROTEIN-RELATED"/>
    <property type="match status" value="1"/>
</dbReference>
<dbReference type="Proteomes" id="UP001143463">
    <property type="component" value="Unassembled WGS sequence"/>
</dbReference>
<dbReference type="AlphaFoldDB" id="A0A9W6KZL0"/>
<dbReference type="PRINTS" id="PR00368">
    <property type="entry name" value="FADPNR"/>
</dbReference>
<feature type="domain" description="Reductase C-terminal" evidence="6">
    <location>
        <begin position="320"/>
        <end position="403"/>
    </location>
</feature>
<reference evidence="7" key="2">
    <citation type="submission" date="2023-01" db="EMBL/GenBank/DDBJ databases">
        <authorList>
            <person name="Sun Q."/>
            <person name="Evtushenko L."/>
        </authorList>
    </citation>
    <scope>NUCLEOTIDE SEQUENCE</scope>
    <source>
        <strain evidence="7">VKM Ac-1069</strain>
    </source>
</reference>
<keyword evidence="2" id="KW-0285">Flavoprotein</keyword>
<keyword evidence="8" id="KW-1185">Reference proteome</keyword>
<dbReference type="Pfam" id="PF07992">
    <property type="entry name" value="Pyr_redox_2"/>
    <property type="match status" value="1"/>
</dbReference>
<dbReference type="SUPFAM" id="SSF55424">
    <property type="entry name" value="FAD/NAD-linked reductases, dimerisation (C-terminal) domain"/>
    <property type="match status" value="1"/>
</dbReference>
<evidence type="ECO:0000256" key="4">
    <source>
        <dbReference type="ARBA" id="ARBA00023002"/>
    </source>
</evidence>
<dbReference type="GO" id="GO:0005737">
    <property type="term" value="C:cytoplasm"/>
    <property type="evidence" value="ECO:0007669"/>
    <property type="project" value="TreeGrafter"/>
</dbReference>
<dbReference type="InterPro" id="IPR023753">
    <property type="entry name" value="FAD/NAD-binding_dom"/>
</dbReference>
<sequence>MAGPDARVVVVGGGHAGAALVGLLRQGGHRGEIVLVGEEHDHPYHRPPLSKKFACAELEQVIRPREFYAEQGVTLRLGSPIVGLDPAARTVTSAGGDSLEYDVAVLATGARPRPLAVPGAGLAGVVGLRNLADARVLRSWVTEGRRLVIIGAGYVGLEVAAVAAAAGVPVTVLEREERVLNRVASAELSAIMAEAHGAHGVDIRVGALVAELVGSGGAVRGVRLESGETLSAEGVLVGIGAVPRTELAEAAGLECAGGVVVDEGARTSDPAVLAIGDVTVRPVDGVGRMRLESIPSATEQAKQAAAAILGTAPPEAEIPWFWSDQLDRKLKIVGVVRSGRAVVLRGDPTSGRFALFHHEHGLVRAVETSNSPADFMAGKKLITSGAVVEPRRLADPDVPLRDIVHAG</sequence>
<name>A0A9W6KZL0_9PSEU</name>
<dbReference type="InterPro" id="IPR016156">
    <property type="entry name" value="FAD/NAD-linked_Rdtase_dimer_sf"/>
</dbReference>
<protein>
    <submittedName>
        <fullName evidence="7">Ferredoxin reductase</fullName>
    </submittedName>
</protein>
<evidence type="ECO:0000256" key="2">
    <source>
        <dbReference type="ARBA" id="ARBA00022630"/>
    </source>
</evidence>
<evidence type="ECO:0000313" key="7">
    <source>
        <dbReference type="EMBL" id="GLL09471.1"/>
    </source>
</evidence>
<dbReference type="Gene3D" id="3.30.390.30">
    <property type="match status" value="1"/>
</dbReference>
<dbReference type="InterPro" id="IPR050446">
    <property type="entry name" value="FAD-oxidoreductase/Apoptosis"/>
</dbReference>
<evidence type="ECO:0000313" key="8">
    <source>
        <dbReference type="Proteomes" id="UP001143463"/>
    </source>
</evidence>
<evidence type="ECO:0000256" key="3">
    <source>
        <dbReference type="ARBA" id="ARBA00022827"/>
    </source>
</evidence>
<dbReference type="SUPFAM" id="SSF51905">
    <property type="entry name" value="FAD/NAD(P)-binding domain"/>
    <property type="match status" value="2"/>
</dbReference>
<proteinExistence type="predicted"/>
<dbReference type="Gene3D" id="3.50.50.60">
    <property type="entry name" value="FAD/NAD(P)-binding domain"/>
    <property type="match status" value="2"/>
</dbReference>
<organism evidence="7 8">
    <name type="scientific">Pseudonocardia halophobica</name>
    <dbReference type="NCBI Taxonomy" id="29401"/>
    <lineage>
        <taxon>Bacteria</taxon>
        <taxon>Bacillati</taxon>
        <taxon>Actinomycetota</taxon>
        <taxon>Actinomycetes</taxon>
        <taxon>Pseudonocardiales</taxon>
        <taxon>Pseudonocardiaceae</taxon>
        <taxon>Pseudonocardia</taxon>
    </lineage>
</organism>
<keyword evidence="4" id="KW-0560">Oxidoreductase</keyword>
<evidence type="ECO:0000256" key="1">
    <source>
        <dbReference type="ARBA" id="ARBA00001974"/>
    </source>
</evidence>
<reference evidence="7" key="1">
    <citation type="journal article" date="2014" name="Int. J. Syst. Evol. Microbiol.">
        <title>Complete genome sequence of Corynebacterium casei LMG S-19264T (=DSM 44701T), isolated from a smear-ripened cheese.</title>
        <authorList>
            <consortium name="US DOE Joint Genome Institute (JGI-PGF)"/>
            <person name="Walter F."/>
            <person name="Albersmeier A."/>
            <person name="Kalinowski J."/>
            <person name="Ruckert C."/>
        </authorList>
    </citation>
    <scope>NUCLEOTIDE SEQUENCE</scope>
    <source>
        <strain evidence="7">VKM Ac-1069</strain>
    </source>
</reference>
<dbReference type="InterPro" id="IPR036188">
    <property type="entry name" value="FAD/NAD-bd_sf"/>
</dbReference>
<dbReference type="PRINTS" id="PR00411">
    <property type="entry name" value="PNDRDTASEI"/>
</dbReference>
<evidence type="ECO:0000259" key="5">
    <source>
        <dbReference type="Pfam" id="PF07992"/>
    </source>
</evidence>
<keyword evidence="3" id="KW-0274">FAD</keyword>
<comment type="caution">
    <text evidence="7">The sequence shown here is derived from an EMBL/GenBank/DDBJ whole genome shotgun (WGS) entry which is preliminary data.</text>
</comment>
<dbReference type="InterPro" id="IPR028202">
    <property type="entry name" value="Reductase_C"/>
</dbReference>
<dbReference type="PANTHER" id="PTHR43557">
    <property type="entry name" value="APOPTOSIS-INDUCING FACTOR 1"/>
    <property type="match status" value="1"/>
</dbReference>
<dbReference type="Pfam" id="PF14759">
    <property type="entry name" value="Reductase_C"/>
    <property type="match status" value="1"/>
</dbReference>
<evidence type="ECO:0000259" key="6">
    <source>
        <dbReference type="Pfam" id="PF14759"/>
    </source>
</evidence>
<dbReference type="GO" id="GO:0016651">
    <property type="term" value="F:oxidoreductase activity, acting on NAD(P)H"/>
    <property type="evidence" value="ECO:0007669"/>
    <property type="project" value="TreeGrafter"/>
</dbReference>